<proteinExistence type="predicted"/>
<reference evidence="1" key="1">
    <citation type="journal article" date="2019" name="bioRxiv">
        <title>The Genome of the Zebra Mussel, Dreissena polymorpha: A Resource for Invasive Species Research.</title>
        <authorList>
            <person name="McCartney M.A."/>
            <person name="Auch B."/>
            <person name="Kono T."/>
            <person name="Mallez S."/>
            <person name="Zhang Y."/>
            <person name="Obille A."/>
            <person name="Becker A."/>
            <person name="Abrahante J.E."/>
            <person name="Garbe J."/>
            <person name="Badalamenti J.P."/>
            <person name="Herman A."/>
            <person name="Mangelson H."/>
            <person name="Liachko I."/>
            <person name="Sullivan S."/>
            <person name="Sone E.D."/>
            <person name="Koren S."/>
            <person name="Silverstein K.A.T."/>
            <person name="Beckman K.B."/>
            <person name="Gohl D.M."/>
        </authorList>
    </citation>
    <scope>NUCLEOTIDE SEQUENCE</scope>
    <source>
        <strain evidence="1">Duluth1</strain>
        <tissue evidence="1">Whole animal</tissue>
    </source>
</reference>
<accession>A0A9D4J786</accession>
<gene>
    <name evidence="1" type="ORF">DPMN_151713</name>
</gene>
<dbReference type="EMBL" id="JAIWYP010000007">
    <property type="protein sequence ID" value="KAH3798123.1"/>
    <property type="molecule type" value="Genomic_DNA"/>
</dbReference>
<evidence type="ECO:0000313" key="2">
    <source>
        <dbReference type="Proteomes" id="UP000828390"/>
    </source>
</evidence>
<protein>
    <submittedName>
        <fullName evidence="1">Uncharacterized protein</fullName>
    </submittedName>
</protein>
<name>A0A9D4J786_DREPO</name>
<evidence type="ECO:0000313" key="1">
    <source>
        <dbReference type="EMBL" id="KAH3798123.1"/>
    </source>
</evidence>
<keyword evidence="2" id="KW-1185">Reference proteome</keyword>
<organism evidence="1 2">
    <name type="scientific">Dreissena polymorpha</name>
    <name type="common">Zebra mussel</name>
    <name type="synonym">Mytilus polymorpha</name>
    <dbReference type="NCBI Taxonomy" id="45954"/>
    <lineage>
        <taxon>Eukaryota</taxon>
        <taxon>Metazoa</taxon>
        <taxon>Spiralia</taxon>
        <taxon>Lophotrochozoa</taxon>
        <taxon>Mollusca</taxon>
        <taxon>Bivalvia</taxon>
        <taxon>Autobranchia</taxon>
        <taxon>Heteroconchia</taxon>
        <taxon>Euheterodonta</taxon>
        <taxon>Imparidentia</taxon>
        <taxon>Neoheterodontei</taxon>
        <taxon>Myida</taxon>
        <taxon>Dreissenoidea</taxon>
        <taxon>Dreissenidae</taxon>
        <taxon>Dreissena</taxon>
    </lineage>
</organism>
<dbReference type="Proteomes" id="UP000828390">
    <property type="component" value="Unassembled WGS sequence"/>
</dbReference>
<reference evidence="1" key="2">
    <citation type="submission" date="2020-11" db="EMBL/GenBank/DDBJ databases">
        <authorList>
            <person name="McCartney M.A."/>
            <person name="Auch B."/>
            <person name="Kono T."/>
            <person name="Mallez S."/>
            <person name="Becker A."/>
            <person name="Gohl D.M."/>
            <person name="Silverstein K.A.T."/>
            <person name="Koren S."/>
            <person name="Bechman K.B."/>
            <person name="Herman A."/>
            <person name="Abrahante J.E."/>
            <person name="Garbe J."/>
        </authorList>
    </citation>
    <scope>NUCLEOTIDE SEQUENCE</scope>
    <source>
        <strain evidence="1">Duluth1</strain>
        <tissue evidence="1">Whole animal</tissue>
    </source>
</reference>
<comment type="caution">
    <text evidence="1">The sequence shown here is derived from an EMBL/GenBank/DDBJ whole genome shotgun (WGS) entry which is preliminary data.</text>
</comment>
<sequence length="328" mass="36685">MWILLNTAAPADCSEQPKVLPCIEHILLYKVTISTTWLRSLFSTLLLLDHTVTCKLEKCNITWVVEDAVRGSDTTTDTSLMFFKNEFTILETESYSPGLWGAHRGLNIKRLSLIGGINDCYAIRKEWMLQSLSSLTHWDTLNIEVNLDSPGLWEAVHGLNIKRLSLMGGLRGLYVIHAESMSQSLASLKKLDTLSIEVKYYNPALWEALHGLNIKSLNLSGGLSNYSNEESILLPSLKKLETLSLCVHMYIGIKLPQTLKHFNVYCSALLPSELREHLDTLSACTQALEFKIEFGCASSDVVPLTRIPPEEYTAIQQELGTSKNVAVK</sequence>
<dbReference type="AlphaFoldDB" id="A0A9D4J786"/>